<dbReference type="Gene3D" id="3.30.70.1210">
    <property type="entry name" value="Crispr-associated protein, domain 2"/>
    <property type="match status" value="1"/>
</dbReference>
<dbReference type="SUPFAM" id="SSF117987">
    <property type="entry name" value="CRISPR-associated protein"/>
    <property type="match status" value="2"/>
</dbReference>
<dbReference type="Gene3D" id="3.30.70.1200">
    <property type="entry name" value="Crispr-associated protein, domain 1"/>
    <property type="match status" value="1"/>
</dbReference>
<dbReference type="EMBL" id="QUAK01000101">
    <property type="protein sequence ID" value="RFU85195.1"/>
    <property type="molecule type" value="Genomic_DNA"/>
</dbReference>
<organism evidence="1 2">
    <name type="scientific">Streptomyces triticagri</name>
    <dbReference type="NCBI Taxonomy" id="2293568"/>
    <lineage>
        <taxon>Bacteria</taxon>
        <taxon>Bacillati</taxon>
        <taxon>Actinomycetota</taxon>
        <taxon>Actinomycetes</taxon>
        <taxon>Kitasatosporales</taxon>
        <taxon>Streptomycetaceae</taxon>
        <taxon>Streptomyces</taxon>
    </lineage>
</organism>
<evidence type="ECO:0000313" key="1">
    <source>
        <dbReference type="EMBL" id="RFU85195.1"/>
    </source>
</evidence>
<accession>A0A372M3U0</accession>
<dbReference type="CDD" id="cd09727">
    <property type="entry name" value="Cas6_I-E"/>
    <property type="match status" value="1"/>
</dbReference>
<dbReference type="RefSeq" id="WP_128557207.1">
    <property type="nucleotide sequence ID" value="NZ_QUAK01000101.1"/>
</dbReference>
<dbReference type="NCBIfam" id="TIGR01907">
    <property type="entry name" value="casE_Cse3"/>
    <property type="match status" value="1"/>
</dbReference>
<dbReference type="AlphaFoldDB" id="A0A372M3U0"/>
<dbReference type="Proteomes" id="UP000263094">
    <property type="component" value="Unassembled WGS sequence"/>
</dbReference>
<dbReference type="OrthoDB" id="9795689at2"/>
<evidence type="ECO:0000313" key="2">
    <source>
        <dbReference type="Proteomes" id="UP000263094"/>
    </source>
</evidence>
<reference evidence="1 2" key="1">
    <citation type="submission" date="2018-08" db="EMBL/GenBank/DDBJ databases">
        <title>Isolation, diversity and antifungal activity of Actinobacteria from wheat.</title>
        <authorList>
            <person name="Han C."/>
        </authorList>
    </citation>
    <scope>NUCLEOTIDE SEQUENCE [LARGE SCALE GENOMIC DNA]</scope>
    <source>
        <strain evidence="1 2">NEAU-YY421</strain>
    </source>
</reference>
<comment type="caution">
    <text evidence="1">The sequence shown here is derived from an EMBL/GenBank/DDBJ whole genome shotgun (WGS) entry which is preliminary data.</text>
</comment>
<keyword evidence="2" id="KW-1185">Reference proteome</keyword>
<dbReference type="SMART" id="SM01101">
    <property type="entry name" value="CRISPR_assoc"/>
    <property type="match status" value="1"/>
</dbReference>
<dbReference type="InterPro" id="IPR010179">
    <property type="entry name" value="CRISPR-assoc_prot_Cse3"/>
</dbReference>
<protein>
    <submittedName>
        <fullName evidence="1">Type I-E CRISPR-associated protein Cas6/Cse3/CasE</fullName>
    </submittedName>
</protein>
<sequence>MTTSAVLARIRLNPFSRDVQRDLRDATQMHKTLMRLVPDNLGDTPRRDTGLLFRLDETDGAGTLLVQATTALDPARLPDGYGHTQVKDLTGMFTALRRGLPVRYRITVNPAKRARLPLEQKNKRGRVVPLSGADADAWWIRKATAAGLHLTGLLPTPQRPVRPRGAGATAMRHSLIRYDGTATITDPDTLAQTLVTGIGRGKSYGAGLLSLAPAAGTEQAEH</sequence>
<dbReference type="Pfam" id="PF08798">
    <property type="entry name" value="CRISPR_assoc"/>
    <property type="match status" value="1"/>
</dbReference>
<gene>
    <name evidence="1" type="primary">cas6e</name>
    <name evidence="1" type="ORF">DY218_18745</name>
</gene>
<name>A0A372M3U0_9ACTN</name>
<proteinExistence type="predicted"/>